<evidence type="ECO:0000259" key="1">
    <source>
        <dbReference type="Pfam" id="PF01243"/>
    </source>
</evidence>
<reference evidence="2 3" key="1">
    <citation type="submission" date="2018-12" db="EMBL/GenBank/DDBJ databases">
        <authorList>
            <consortium name="Pathogen Informatics"/>
        </authorList>
    </citation>
    <scope>NUCLEOTIDE SEQUENCE [LARGE SCALE GENOMIC DNA]</scope>
    <source>
        <strain evidence="2 3">NCTC13193</strain>
    </source>
</reference>
<gene>
    <name evidence="2" type="ORF">NCTC13193_03692</name>
</gene>
<dbReference type="InterPro" id="IPR012349">
    <property type="entry name" value="Split_barrel_FMN-bd"/>
</dbReference>
<sequence>MSPSMFHPDEQLAQDLAGFDAVSGNIYTAMPDQHREFFAHLPYLFVATLDERQWPVATVFSGPAGFLRSPDETHLRIVSPRRADDPAQAALYPGQPVGALGLDFSNRRRNRVNGVISRTDKNRVEIVVQQSFGNCPQYIQRRELFAEPSVAAPIEQLSSLDDQARQLIQQADTCFVASYAHGDLAQGGVDISHRGGKPGFIHLAGETLWIPDFRGNRYMNTLGNLLAQPRAALLFIDFARGDILHLQGETQILWQAENAAVAGAERYWRFDITSAWRFRQALGWRGRNVEFSPATLRTGVWLNHAENQF</sequence>
<dbReference type="Gene3D" id="2.30.110.10">
    <property type="entry name" value="Electron Transport, Fmn-binding Protein, Chain A"/>
    <property type="match status" value="1"/>
</dbReference>
<feature type="domain" description="Pyridoxamine 5'-phosphate oxidase N-terminal" evidence="1">
    <location>
        <begin position="160"/>
        <end position="262"/>
    </location>
</feature>
<dbReference type="InterPro" id="IPR011576">
    <property type="entry name" value="Pyridox_Oxase_N"/>
</dbReference>
<proteinExistence type="predicted"/>
<dbReference type="Pfam" id="PF01243">
    <property type="entry name" value="PNPOx_N"/>
    <property type="match status" value="1"/>
</dbReference>
<dbReference type="PANTHER" id="PTHR42815:SF2">
    <property type="entry name" value="FAD-BINDING, PUTATIVE (AFU_ORTHOLOGUE AFUA_6G07600)-RELATED"/>
    <property type="match status" value="1"/>
</dbReference>
<dbReference type="EMBL" id="LR134492">
    <property type="protein sequence ID" value="VEI72469.1"/>
    <property type="molecule type" value="Genomic_DNA"/>
</dbReference>
<dbReference type="PANTHER" id="PTHR42815">
    <property type="entry name" value="FAD-BINDING, PUTATIVE (AFU_ORTHOLOGUE AFUA_6G07600)-RELATED"/>
    <property type="match status" value="1"/>
</dbReference>
<dbReference type="AlphaFoldDB" id="A0A448SXW9"/>
<dbReference type="SUPFAM" id="SSF50475">
    <property type="entry name" value="FMN-binding split barrel"/>
    <property type="match status" value="1"/>
</dbReference>
<dbReference type="Proteomes" id="UP000270487">
    <property type="component" value="Chromosome"/>
</dbReference>
<name>A0A448SXW9_SERFO</name>
<protein>
    <submittedName>
        <fullName evidence="2">Pyridoxamine 5'-phosphate oxidase, FMN-binding family</fullName>
    </submittedName>
</protein>
<dbReference type="RefSeq" id="WP_141132502.1">
    <property type="nucleotide sequence ID" value="NZ_JBFQFY010000008.1"/>
</dbReference>
<organism evidence="2 3">
    <name type="scientific">Serratia fonticola</name>
    <dbReference type="NCBI Taxonomy" id="47917"/>
    <lineage>
        <taxon>Bacteria</taxon>
        <taxon>Pseudomonadati</taxon>
        <taxon>Pseudomonadota</taxon>
        <taxon>Gammaproteobacteria</taxon>
        <taxon>Enterobacterales</taxon>
        <taxon>Yersiniaceae</taxon>
        <taxon>Serratia</taxon>
    </lineage>
</organism>
<evidence type="ECO:0000313" key="2">
    <source>
        <dbReference type="EMBL" id="VEI72469.1"/>
    </source>
</evidence>
<accession>A0A448SXW9</accession>
<evidence type="ECO:0000313" key="3">
    <source>
        <dbReference type="Proteomes" id="UP000270487"/>
    </source>
</evidence>